<evidence type="ECO:0000256" key="6">
    <source>
        <dbReference type="ARBA" id="ARBA00023136"/>
    </source>
</evidence>
<dbReference type="PANTHER" id="PTHR43044">
    <property type="match status" value="1"/>
</dbReference>
<evidence type="ECO:0000313" key="9">
    <source>
        <dbReference type="Proteomes" id="UP000295210"/>
    </source>
</evidence>
<reference evidence="8 9" key="1">
    <citation type="submission" date="2019-03" db="EMBL/GenBank/DDBJ databases">
        <title>Genomic Encyclopedia of Type Strains, Phase IV (KMG-IV): sequencing the most valuable type-strain genomes for metagenomic binning, comparative biology and taxonomic classification.</title>
        <authorList>
            <person name="Goeker M."/>
        </authorList>
    </citation>
    <scope>NUCLEOTIDE SEQUENCE [LARGE SCALE GENOMIC DNA]</scope>
    <source>
        <strain evidence="8 9">DSM 103428</strain>
    </source>
</reference>
<keyword evidence="6 7" id="KW-0472">Membrane</keyword>
<name>A0A4R1L1E4_9BACT</name>
<dbReference type="RefSeq" id="WP_131998547.1">
    <property type="nucleotide sequence ID" value="NZ_SMGK01000005.1"/>
</dbReference>
<evidence type="ECO:0000256" key="1">
    <source>
        <dbReference type="ARBA" id="ARBA00004651"/>
    </source>
</evidence>
<comment type="subcellular location">
    <subcellularLocation>
        <location evidence="1">Cell membrane</location>
        <topology evidence="1">Multi-pass membrane protein</topology>
    </subcellularLocation>
</comment>
<comment type="similarity">
    <text evidence="2">Belongs to the NrfD family.</text>
</comment>
<keyword evidence="5 7" id="KW-1133">Transmembrane helix</keyword>
<gene>
    <name evidence="8" type="ORF">C7378_3045</name>
</gene>
<feature type="transmembrane region" description="Helical" evidence="7">
    <location>
        <begin position="47"/>
        <end position="72"/>
    </location>
</feature>
<feature type="transmembrane region" description="Helical" evidence="7">
    <location>
        <begin position="125"/>
        <end position="149"/>
    </location>
</feature>
<dbReference type="GO" id="GO:0005886">
    <property type="term" value="C:plasma membrane"/>
    <property type="evidence" value="ECO:0007669"/>
    <property type="project" value="UniProtKB-SubCell"/>
</dbReference>
<dbReference type="PANTHER" id="PTHR43044:SF2">
    <property type="entry name" value="POLYSULPHIDE REDUCTASE NRFD"/>
    <property type="match status" value="1"/>
</dbReference>
<evidence type="ECO:0000256" key="5">
    <source>
        <dbReference type="ARBA" id="ARBA00022989"/>
    </source>
</evidence>
<keyword evidence="4 7" id="KW-0812">Transmembrane</keyword>
<feature type="transmembrane region" description="Helical" evidence="7">
    <location>
        <begin position="353"/>
        <end position="371"/>
    </location>
</feature>
<feature type="transmembrane region" description="Helical" evidence="7">
    <location>
        <begin position="271"/>
        <end position="291"/>
    </location>
</feature>
<comment type="caution">
    <text evidence="8">The sequence shown here is derived from an EMBL/GenBank/DDBJ whole genome shotgun (WGS) entry which is preliminary data.</text>
</comment>
<evidence type="ECO:0000256" key="3">
    <source>
        <dbReference type="ARBA" id="ARBA00022475"/>
    </source>
</evidence>
<evidence type="ECO:0000256" key="2">
    <source>
        <dbReference type="ARBA" id="ARBA00008929"/>
    </source>
</evidence>
<dbReference type="EMBL" id="SMGK01000005">
    <property type="protein sequence ID" value="TCK71755.1"/>
    <property type="molecule type" value="Genomic_DNA"/>
</dbReference>
<dbReference type="InterPro" id="IPR005614">
    <property type="entry name" value="NrfD-like"/>
</dbReference>
<feature type="transmembrane region" description="Helical" evidence="7">
    <location>
        <begin position="312"/>
        <end position="333"/>
    </location>
</feature>
<keyword evidence="3" id="KW-1003">Cell membrane</keyword>
<keyword evidence="9" id="KW-1185">Reference proteome</keyword>
<organism evidence="8 9">
    <name type="scientific">Acidipila rosea</name>
    <dbReference type="NCBI Taxonomy" id="768535"/>
    <lineage>
        <taxon>Bacteria</taxon>
        <taxon>Pseudomonadati</taxon>
        <taxon>Acidobacteriota</taxon>
        <taxon>Terriglobia</taxon>
        <taxon>Terriglobales</taxon>
        <taxon>Acidobacteriaceae</taxon>
        <taxon>Acidipila</taxon>
    </lineage>
</organism>
<evidence type="ECO:0000313" key="8">
    <source>
        <dbReference type="EMBL" id="TCK71755.1"/>
    </source>
</evidence>
<evidence type="ECO:0000256" key="4">
    <source>
        <dbReference type="ARBA" id="ARBA00022692"/>
    </source>
</evidence>
<evidence type="ECO:0000256" key="7">
    <source>
        <dbReference type="SAM" id="Phobius"/>
    </source>
</evidence>
<feature type="transmembrane region" description="Helical" evidence="7">
    <location>
        <begin position="84"/>
        <end position="113"/>
    </location>
</feature>
<dbReference type="AlphaFoldDB" id="A0A4R1L1E4"/>
<feature type="transmembrane region" description="Helical" evidence="7">
    <location>
        <begin position="169"/>
        <end position="192"/>
    </location>
</feature>
<protein>
    <submittedName>
        <fullName evidence="8">Quinol:cytochrome c oxidoreductase quinone-binding subunit 1</fullName>
    </submittedName>
</protein>
<feature type="transmembrane region" description="Helical" evidence="7">
    <location>
        <begin position="423"/>
        <end position="444"/>
    </location>
</feature>
<dbReference type="Pfam" id="PF03916">
    <property type="entry name" value="NrfD"/>
    <property type="match status" value="1"/>
</dbReference>
<feature type="transmembrane region" description="Helical" evidence="7">
    <location>
        <begin position="383"/>
        <end position="403"/>
    </location>
</feature>
<proteinExistence type="inferred from homology"/>
<dbReference type="Proteomes" id="UP000295210">
    <property type="component" value="Unassembled WGS sequence"/>
</dbReference>
<accession>A0A4R1L1E4</accession>
<feature type="transmembrane region" description="Helical" evidence="7">
    <location>
        <begin position="234"/>
        <end position="259"/>
    </location>
</feature>
<sequence>MATKDVKINDPMRDPVTGENRVIAPGHTLRSVTEKISRIVLTSHTPLGWFGGIMVASGVATLLAICVTWLFLRGVGIWGITQPVAWGFAIINFVWWIGIGHAGTLISAILLLFKQTWRNSINRFAEAMTLFAVVCAGMFPLIHVGRPWLGYWLFPYPNTMNVWPQFRSPLLWDVFAVSTYATISVVFWYIGLVPDFGTMRDRAKSKVGQYIYGMVSLGWRGSVRHWVRYETASLLLAGLATPLVLSVHTVISFDFAVALLPGWHTTIFPPYFVAGAIYSGFAMVITLAVPIRKFYHLEDMITIRHIENMGKVMLTTGLIVAYGYSMEVFMAWYSASHWEYFMMWNRMFGPMGWSYWVLITCNIALPQLLWLRAWRRSPSLMFLMSLIVNTGMWFERFVIVVTSLTRDYLPSSWGTYKATRWDYGTFVGTLGLFTVLFFLFIRFVPMIPMQEIKVLLPQSKVREEAEPLPEAGD</sequence>
<dbReference type="OrthoDB" id="9768846at2"/>